<dbReference type="PATRIC" id="fig|29536.5.peg.1529"/>
<dbReference type="SUPFAM" id="SSF142433">
    <property type="entry name" value="CinA-like"/>
    <property type="match status" value="1"/>
</dbReference>
<gene>
    <name evidence="3" type="primary">pncC</name>
    <name evidence="3" type="ORF">FLB_14580</name>
</gene>
<dbReference type="GO" id="GO:0016787">
    <property type="term" value="F:hydrolase activity"/>
    <property type="evidence" value="ECO:0007669"/>
    <property type="project" value="UniProtKB-KW"/>
</dbReference>
<dbReference type="PANTHER" id="PTHR13939:SF0">
    <property type="entry name" value="NMN AMIDOHYDROLASE-LIKE PROTEIN YFAY"/>
    <property type="match status" value="1"/>
</dbReference>
<dbReference type="Pfam" id="PF00994">
    <property type="entry name" value="MoCF_biosynth"/>
    <property type="match status" value="1"/>
</dbReference>
<evidence type="ECO:0000256" key="1">
    <source>
        <dbReference type="HAMAP-Rule" id="MF_00226"/>
    </source>
</evidence>
<dbReference type="Pfam" id="PF18146">
    <property type="entry name" value="CinA_KH"/>
    <property type="match status" value="1"/>
</dbReference>
<dbReference type="NCBIfam" id="TIGR00199">
    <property type="entry name" value="PncC_domain"/>
    <property type="match status" value="1"/>
</dbReference>
<organism evidence="3 4">
    <name type="scientific">Flavobacterium succinicans</name>
    <dbReference type="NCBI Taxonomy" id="29536"/>
    <lineage>
        <taxon>Bacteria</taxon>
        <taxon>Pseudomonadati</taxon>
        <taxon>Bacteroidota</taxon>
        <taxon>Flavobacteriia</taxon>
        <taxon>Flavobacteriales</taxon>
        <taxon>Flavobacteriaceae</taxon>
        <taxon>Flavobacterium</taxon>
    </lineage>
</organism>
<dbReference type="InterPro" id="IPR041424">
    <property type="entry name" value="CinA_KH"/>
</dbReference>
<comment type="similarity">
    <text evidence="1">Belongs to the CinA family.</text>
</comment>
<dbReference type="EMBL" id="JMTM01000035">
    <property type="protein sequence ID" value="OAZ04460.1"/>
    <property type="molecule type" value="Genomic_DNA"/>
</dbReference>
<dbReference type="InterPro" id="IPR001453">
    <property type="entry name" value="MoaB/Mog_dom"/>
</dbReference>
<dbReference type="NCBIfam" id="TIGR00200">
    <property type="entry name" value="cinA_nterm"/>
    <property type="match status" value="1"/>
</dbReference>
<evidence type="ECO:0000313" key="4">
    <source>
        <dbReference type="Proteomes" id="UP000093807"/>
    </source>
</evidence>
<protein>
    <recommendedName>
        <fullName evidence="1">CinA-like protein</fullName>
    </recommendedName>
</protein>
<dbReference type="HAMAP" id="MF_00226_B">
    <property type="entry name" value="CinA_B"/>
    <property type="match status" value="1"/>
</dbReference>
<proteinExistence type="inferred from homology"/>
<name>A0A199XS40_9FLAO</name>
<dbReference type="PANTHER" id="PTHR13939">
    <property type="entry name" value="NICOTINAMIDE-NUCLEOTIDE AMIDOHYDROLASE PNCC"/>
    <property type="match status" value="1"/>
</dbReference>
<dbReference type="InterPro" id="IPR036425">
    <property type="entry name" value="MoaB/Mog-like_dom_sf"/>
</dbReference>
<dbReference type="AlphaFoldDB" id="A0A199XS40"/>
<dbReference type="SMART" id="SM00852">
    <property type="entry name" value="MoCF_biosynth"/>
    <property type="match status" value="1"/>
</dbReference>
<dbReference type="SUPFAM" id="SSF53218">
    <property type="entry name" value="Molybdenum cofactor biosynthesis proteins"/>
    <property type="match status" value="1"/>
</dbReference>
<dbReference type="Pfam" id="PF02464">
    <property type="entry name" value="CinA"/>
    <property type="match status" value="1"/>
</dbReference>
<dbReference type="Proteomes" id="UP000093807">
    <property type="component" value="Unassembled WGS sequence"/>
</dbReference>
<dbReference type="InterPro" id="IPR008135">
    <property type="entry name" value="Competence-induced_CinA"/>
</dbReference>
<dbReference type="InterPro" id="IPR050101">
    <property type="entry name" value="CinA"/>
</dbReference>
<evidence type="ECO:0000259" key="2">
    <source>
        <dbReference type="SMART" id="SM00852"/>
    </source>
</evidence>
<comment type="caution">
    <text evidence="3">The sequence shown here is derived from an EMBL/GenBank/DDBJ whole genome shotgun (WGS) entry which is preliminary data.</text>
</comment>
<dbReference type="OrthoDB" id="9801454at2"/>
<feature type="domain" description="MoaB/Mog" evidence="2">
    <location>
        <begin position="4"/>
        <end position="172"/>
    </location>
</feature>
<dbReference type="PIRSF" id="PIRSF006728">
    <property type="entry name" value="CinA"/>
    <property type="match status" value="1"/>
</dbReference>
<sequence length="417" mass="45590">MKAAIITIGDEILIGQIIDTNSGYIAKALDRIGIEVKEMLSISDDKQAILDTFALMQDTVDVVVITGGLGPTKDDITKKTICDYFEDTLIRNVEVEAHVIALIEKALQREASQMNKDQALVPSKCVVLPNEVGTAPGMWIQKGQTVFVSLPGVPYEMKYLIDHQVVPKIVKEYKRPFIIHKTVLTYGQGESVVAERIEDWENDLPSYIKLAYLPAPGRVRLRLTAKGTDRQFLETELERRLTSLCLLIGDIVVGLDEEETLEVVIGRLLTQKNKTIATAESCTGGKIAQVISGVSGASNYYKGSVVVYATEMKTKLLEVSLSTIEAHSVVSAEVAKEMAINCQKIFETDYAIATTGNAGPSKGDSDAAVGIVFIALATPDGVIVEEFNFGQPREKVIDRAVGKSLEMLQKEILKNVL</sequence>
<dbReference type="RefSeq" id="WP_064715254.1">
    <property type="nucleotide sequence ID" value="NZ_JMTM01000035.1"/>
</dbReference>
<dbReference type="CDD" id="cd00885">
    <property type="entry name" value="cinA"/>
    <property type="match status" value="1"/>
</dbReference>
<dbReference type="InterPro" id="IPR036653">
    <property type="entry name" value="CinA-like_C"/>
</dbReference>
<keyword evidence="3" id="KW-0378">Hydrolase</keyword>
<dbReference type="Gene3D" id="3.40.980.10">
    <property type="entry name" value="MoaB/Mog-like domain"/>
    <property type="match status" value="1"/>
</dbReference>
<reference evidence="3 4" key="1">
    <citation type="submission" date="2016-06" db="EMBL/GenBank/DDBJ databases">
        <title>Draft genome sequence of Flavobacterium succinicans strain DD5b.</title>
        <authorList>
            <person name="Poehlein A."/>
            <person name="Daniel R."/>
            <person name="Simeonova D.D."/>
        </authorList>
    </citation>
    <scope>NUCLEOTIDE SEQUENCE [LARGE SCALE GENOMIC DNA]</scope>
    <source>
        <strain evidence="3 4">DD5b</strain>
    </source>
</reference>
<dbReference type="InterPro" id="IPR008136">
    <property type="entry name" value="CinA_C"/>
</dbReference>
<dbReference type="Gene3D" id="3.90.950.20">
    <property type="entry name" value="CinA-like"/>
    <property type="match status" value="1"/>
</dbReference>
<keyword evidence="4" id="KW-1185">Reference proteome</keyword>
<accession>A0A199XS40</accession>
<evidence type="ECO:0000313" key="3">
    <source>
        <dbReference type="EMBL" id="OAZ04460.1"/>
    </source>
</evidence>